<dbReference type="GO" id="GO:0046872">
    <property type="term" value="F:metal ion binding"/>
    <property type="evidence" value="ECO:0007669"/>
    <property type="project" value="UniProtKB-KW"/>
</dbReference>
<comment type="similarity">
    <text evidence="3">Belongs to the FBPase class 1 family.</text>
</comment>
<feature type="region of interest" description="Disordered" evidence="8">
    <location>
        <begin position="92"/>
        <end position="135"/>
    </location>
</feature>
<keyword evidence="7" id="KW-0119">Carbohydrate metabolism</keyword>
<reference evidence="11" key="1">
    <citation type="journal article" date="2021" name="Nat. Commun.">
        <title>Genetic determinants of endophytism in the Arabidopsis root mycobiome.</title>
        <authorList>
            <person name="Mesny F."/>
            <person name="Miyauchi S."/>
            <person name="Thiergart T."/>
            <person name="Pickel B."/>
            <person name="Atanasova L."/>
            <person name="Karlsson M."/>
            <person name="Huettel B."/>
            <person name="Barry K.W."/>
            <person name="Haridas S."/>
            <person name="Chen C."/>
            <person name="Bauer D."/>
            <person name="Andreopoulos W."/>
            <person name="Pangilinan J."/>
            <person name="LaButti K."/>
            <person name="Riley R."/>
            <person name="Lipzen A."/>
            <person name="Clum A."/>
            <person name="Drula E."/>
            <person name="Henrissat B."/>
            <person name="Kohler A."/>
            <person name="Grigoriev I.V."/>
            <person name="Martin F.M."/>
            <person name="Hacquard S."/>
        </authorList>
    </citation>
    <scope>NUCLEOTIDE SEQUENCE</scope>
    <source>
        <strain evidence="11">MPI-CAGE-CH-0243</strain>
    </source>
</reference>
<evidence type="ECO:0000256" key="4">
    <source>
        <dbReference type="ARBA" id="ARBA00022723"/>
    </source>
</evidence>
<dbReference type="GO" id="GO:0006094">
    <property type="term" value="P:gluconeogenesis"/>
    <property type="evidence" value="ECO:0007669"/>
    <property type="project" value="TreeGrafter"/>
</dbReference>
<dbReference type="PANTHER" id="PTHR11556">
    <property type="entry name" value="FRUCTOSE-1,6-BISPHOSPHATASE-RELATED"/>
    <property type="match status" value="1"/>
</dbReference>
<evidence type="ECO:0000256" key="7">
    <source>
        <dbReference type="ARBA" id="ARBA00023277"/>
    </source>
</evidence>
<accession>A0A9P9IKG2</accession>
<evidence type="ECO:0000313" key="12">
    <source>
        <dbReference type="Proteomes" id="UP000700596"/>
    </source>
</evidence>
<dbReference type="GO" id="GO:0006000">
    <property type="term" value="P:fructose metabolic process"/>
    <property type="evidence" value="ECO:0007669"/>
    <property type="project" value="TreeGrafter"/>
</dbReference>
<dbReference type="PIRSF" id="PIRSF000904">
    <property type="entry name" value="FBPtase_SBPase"/>
    <property type="match status" value="1"/>
</dbReference>
<dbReference type="EMBL" id="JAGMWT010000007">
    <property type="protein sequence ID" value="KAH7125553.1"/>
    <property type="molecule type" value="Genomic_DNA"/>
</dbReference>
<feature type="domain" description="Fructose-1-6-bisphosphatase class 1 C-terminal" evidence="10">
    <location>
        <begin position="243"/>
        <end position="348"/>
    </location>
</feature>
<dbReference type="InterPro" id="IPR033391">
    <property type="entry name" value="FBPase_N"/>
</dbReference>
<evidence type="ECO:0000256" key="5">
    <source>
        <dbReference type="ARBA" id="ARBA00022801"/>
    </source>
</evidence>
<organism evidence="11 12">
    <name type="scientific">Dendryphion nanum</name>
    <dbReference type="NCBI Taxonomy" id="256645"/>
    <lineage>
        <taxon>Eukaryota</taxon>
        <taxon>Fungi</taxon>
        <taxon>Dikarya</taxon>
        <taxon>Ascomycota</taxon>
        <taxon>Pezizomycotina</taxon>
        <taxon>Dothideomycetes</taxon>
        <taxon>Pleosporomycetidae</taxon>
        <taxon>Pleosporales</taxon>
        <taxon>Torulaceae</taxon>
        <taxon>Dendryphion</taxon>
    </lineage>
</organism>
<dbReference type="Pfam" id="PF18913">
    <property type="entry name" value="FBPase_C"/>
    <property type="match status" value="1"/>
</dbReference>
<comment type="cofactor">
    <cofactor evidence="1">
        <name>Mg(2+)</name>
        <dbReference type="ChEBI" id="CHEBI:18420"/>
    </cofactor>
</comment>
<evidence type="ECO:0000256" key="1">
    <source>
        <dbReference type="ARBA" id="ARBA00001946"/>
    </source>
</evidence>
<dbReference type="Pfam" id="PF00316">
    <property type="entry name" value="FBPase"/>
    <property type="match status" value="1"/>
</dbReference>
<dbReference type="Gene3D" id="3.40.190.80">
    <property type="match status" value="1"/>
</dbReference>
<comment type="caution">
    <text evidence="11">The sequence shown here is derived from an EMBL/GenBank/DDBJ whole genome shotgun (WGS) entry which is preliminary data.</text>
</comment>
<evidence type="ECO:0000313" key="11">
    <source>
        <dbReference type="EMBL" id="KAH7125553.1"/>
    </source>
</evidence>
<comment type="pathway">
    <text evidence="2">Carbohydrate biosynthesis; Calvin cycle.</text>
</comment>
<keyword evidence="4" id="KW-0479">Metal-binding</keyword>
<feature type="compositionally biased region" description="Polar residues" evidence="8">
    <location>
        <begin position="120"/>
        <end position="129"/>
    </location>
</feature>
<evidence type="ECO:0000259" key="10">
    <source>
        <dbReference type="Pfam" id="PF18913"/>
    </source>
</evidence>
<dbReference type="PANTHER" id="PTHR11556:SF35">
    <property type="entry name" value="SEDOHEPTULOSE-1,7-BISPHOSPHATASE, CHLOROPLASTIC"/>
    <property type="match status" value="1"/>
</dbReference>
<dbReference type="Proteomes" id="UP000700596">
    <property type="component" value="Unassembled WGS sequence"/>
</dbReference>
<keyword evidence="5" id="KW-0378">Hydrolase</keyword>
<protein>
    <submittedName>
        <fullName evidence="11">Sedoheptulose-1,7-bisphosphatase-like protein</fullName>
    </submittedName>
</protein>
<evidence type="ECO:0000259" key="9">
    <source>
        <dbReference type="Pfam" id="PF00316"/>
    </source>
</evidence>
<dbReference type="GO" id="GO:0005737">
    <property type="term" value="C:cytoplasm"/>
    <property type="evidence" value="ECO:0007669"/>
    <property type="project" value="TreeGrafter"/>
</dbReference>
<dbReference type="OrthoDB" id="3886144at2759"/>
<sequence>MTDLPSNPQTLQSHLSTIFPTPTTRFQLQHSVLPSLLHSISNISRTLRSTSSVSTVGTSNAFGDAQLNVDVLAEQEIRNALSQCPSVVCASSEEDPVERSNPPPASQLSSLLGSSSKISTGTKETPTSNSEEEKEKEIYTVAFDPLDGSSIIAPNWSVGAIIGIWDGSSALHQDPSTAQIGSILGVFGPRTTAVVALRIPGCTIEDGVCFEVSLDDDGMGAKEATPTISVTRPEVRLTEPPFKTRYFAPANLRAAAEDQSYMELVTRFIGQKYTLRYSGGLVPDIVHALVKGHGIYVSPVTDKSQAKLRRLYELAPVALIVECAGGVAVDAKDGRRVLEREIRDTDERGD</sequence>
<dbReference type="GO" id="GO:0030388">
    <property type="term" value="P:fructose 1,6-bisphosphate metabolic process"/>
    <property type="evidence" value="ECO:0007669"/>
    <property type="project" value="TreeGrafter"/>
</dbReference>
<dbReference type="GO" id="GO:0005986">
    <property type="term" value="P:sucrose biosynthetic process"/>
    <property type="evidence" value="ECO:0007669"/>
    <property type="project" value="TreeGrafter"/>
</dbReference>
<dbReference type="GO" id="GO:0006002">
    <property type="term" value="P:fructose 6-phosphate metabolic process"/>
    <property type="evidence" value="ECO:0007669"/>
    <property type="project" value="TreeGrafter"/>
</dbReference>
<keyword evidence="6" id="KW-0460">Magnesium</keyword>
<evidence type="ECO:0000256" key="8">
    <source>
        <dbReference type="SAM" id="MobiDB-lite"/>
    </source>
</evidence>
<dbReference type="PROSITE" id="PS00124">
    <property type="entry name" value="FBPASE"/>
    <property type="match status" value="1"/>
</dbReference>
<dbReference type="AlphaFoldDB" id="A0A9P9IKG2"/>
<dbReference type="Gene3D" id="3.30.540.10">
    <property type="entry name" value="Fructose-1,6-Bisphosphatase, subunit A, domain 1"/>
    <property type="match status" value="1"/>
</dbReference>
<proteinExistence type="inferred from homology"/>
<dbReference type="InterPro" id="IPR020548">
    <property type="entry name" value="Fructose_bisphosphatase_AS"/>
</dbReference>
<dbReference type="GO" id="GO:0042132">
    <property type="term" value="F:fructose 1,6-bisphosphate 1-phosphatase activity"/>
    <property type="evidence" value="ECO:0007669"/>
    <property type="project" value="TreeGrafter"/>
</dbReference>
<name>A0A9P9IKG2_9PLEO</name>
<dbReference type="SUPFAM" id="SSF56655">
    <property type="entry name" value="Carbohydrate phosphatase"/>
    <property type="match status" value="1"/>
</dbReference>
<dbReference type="InterPro" id="IPR023079">
    <property type="entry name" value="SBPase"/>
</dbReference>
<dbReference type="InterPro" id="IPR000146">
    <property type="entry name" value="FBPase_class-1"/>
</dbReference>
<dbReference type="PRINTS" id="PR01958">
    <property type="entry name" value="S17BPHPHTASE"/>
</dbReference>
<keyword evidence="12" id="KW-1185">Reference proteome</keyword>
<dbReference type="InterPro" id="IPR044015">
    <property type="entry name" value="FBPase_C_dom"/>
</dbReference>
<gene>
    <name evidence="11" type="ORF">B0J11DRAFT_308830</name>
</gene>
<evidence type="ECO:0000256" key="3">
    <source>
        <dbReference type="ARBA" id="ARBA00010941"/>
    </source>
</evidence>
<feature type="domain" description="Fructose-1-6-bisphosphatase class I N-terminal" evidence="9">
    <location>
        <begin position="125"/>
        <end position="198"/>
    </location>
</feature>
<feature type="compositionally biased region" description="Low complexity" evidence="8">
    <location>
        <begin position="106"/>
        <end position="119"/>
    </location>
</feature>
<evidence type="ECO:0000256" key="6">
    <source>
        <dbReference type="ARBA" id="ARBA00022842"/>
    </source>
</evidence>
<evidence type="ECO:0000256" key="2">
    <source>
        <dbReference type="ARBA" id="ARBA00005215"/>
    </source>
</evidence>